<dbReference type="Proteomes" id="UP000292235">
    <property type="component" value="Chromosome"/>
</dbReference>
<evidence type="ECO:0000313" key="1">
    <source>
        <dbReference type="EMBL" id="QBI54381.1"/>
    </source>
</evidence>
<accession>A0A4P6Q4V8</accession>
<dbReference type="AlphaFoldDB" id="A0A4P6Q4V8"/>
<evidence type="ECO:0000313" key="2">
    <source>
        <dbReference type="Proteomes" id="UP000292235"/>
    </source>
</evidence>
<dbReference type="EMBL" id="CP036455">
    <property type="protein sequence ID" value="QBI54381.1"/>
    <property type="molecule type" value="Genomic_DNA"/>
</dbReference>
<reference evidence="1 2" key="1">
    <citation type="submission" date="2019-02" db="EMBL/GenBank/DDBJ databases">
        <authorList>
            <person name="Khodamoradi S."/>
            <person name="Hahnke R.L."/>
            <person name="Kaempfer P."/>
            <person name="Schumann P."/>
            <person name="Rohde M."/>
            <person name="Steinert M."/>
            <person name="Luzhetskyy A."/>
            <person name="Wink J."/>
            <person name="Ruckert C."/>
        </authorList>
    </citation>
    <scope>NUCLEOTIDE SEQUENCE [LARGE SCALE GENOMIC DNA]</scope>
    <source>
        <strain evidence="1 2">M2</strain>
    </source>
</reference>
<proteinExistence type="predicted"/>
<sequence>MYVGGCGGELSDKVYKDRVCHLAHQSSSNGCTRRHGAADSADHLYASKNVNRWLEKQGWDGRYAQYTGEFSTGGTCTRVLLETLDALPPICIELSERFDSYLTQLLQADEINRVDWLIRDNSRLAGELIDRNGYALRIRFKDQDLGRAFEVGTATRDGHLRWSDLSECVFTLKGIRTPTLADGHRLRLASTAARTPRPEFEPETVDDVEKLRRLIGRALKENNPGAARHAIDTIVQHMSGFPPEAKNEFRAKLIDLQKLKDRSAVRLQAERLLHELDTAVHSGEREHAAQLKHKLHGLARNTENGLSPQQRRMISSRLGAADRSAAARPRASAPSVGQLVTEAVEKLEAAVRKGDRRRVERLRKDATAMVQTLGSRATTAQVSMLRKAITQAQRYLRASASSSRKPKR</sequence>
<keyword evidence="2" id="KW-1185">Reference proteome</keyword>
<name>A0A4P6Q4V8_9ACTN</name>
<organism evidence="1 2">
    <name type="scientific">Streptomonospora litoralis</name>
    <dbReference type="NCBI Taxonomy" id="2498135"/>
    <lineage>
        <taxon>Bacteria</taxon>
        <taxon>Bacillati</taxon>
        <taxon>Actinomycetota</taxon>
        <taxon>Actinomycetes</taxon>
        <taxon>Streptosporangiales</taxon>
        <taxon>Nocardiopsidaceae</taxon>
        <taxon>Streptomonospora</taxon>
    </lineage>
</organism>
<dbReference type="KEGG" id="strr:EKD16_12995"/>
<gene>
    <name evidence="1" type="ORF">EKD16_12995</name>
</gene>
<protein>
    <submittedName>
        <fullName evidence="1">Uncharacterized protein</fullName>
    </submittedName>
</protein>